<name>A0A067MLW6_BOTB1</name>
<reference evidence="5" key="1">
    <citation type="journal article" date="2014" name="Proc. Natl. Acad. Sci. U.S.A.">
        <title>Extensive sampling of basidiomycete genomes demonstrates inadequacy of the white-rot/brown-rot paradigm for wood decay fungi.</title>
        <authorList>
            <person name="Riley R."/>
            <person name="Salamov A.A."/>
            <person name="Brown D.W."/>
            <person name="Nagy L.G."/>
            <person name="Floudas D."/>
            <person name="Held B.W."/>
            <person name="Levasseur A."/>
            <person name="Lombard V."/>
            <person name="Morin E."/>
            <person name="Otillar R."/>
            <person name="Lindquist E.A."/>
            <person name="Sun H."/>
            <person name="LaButti K.M."/>
            <person name="Schmutz J."/>
            <person name="Jabbour D."/>
            <person name="Luo H."/>
            <person name="Baker S.E."/>
            <person name="Pisabarro A.G."/>
            <person name="Walton J.D."/>
            <person name="Blanchette R.A."/>
            <person name="Henrissat B."/>
            <person name="Martin F."/>
            <person name="Cullen D."/>
            <person name="Hibbett D.S."/>
            <person name="Grigoriev I.V."/>
        </authorList>
    </citation>
    <scope>NUCLEOTIDE SEQUENCE [LARGE SCALE GENOMIC DNA]</scope>
    <source>
        <strain evidence="5">FD-172 SS1</strain>
    </source>
</reference>
<feature type="transmembrane region" description="Helical" evidence="2">
    <location>
        <begin position="408"/>
        <end position="428"/>
    </location>
</feature>
<dbReference type="InterPro" id="IPR053001">
    <property type="entry name" value="MNNG_permease-like"/>
</dbReference>
<feature type="transmembrane region" description="Helical" evidence="2">
    <location>
        <begin position="312"/>
        <end position="335"/>
    </location>
</feature>
<accession>A0A067MLW6</accession>
<gene>
    <name evidence="4" type="ORF">BOTBODRAFT_30655</name>
</gene>
<organism evidence="4 5">
    <name type="scientific">Botryobasidium botryosum (strain FD-172 SS1)</name>
    <dbReference type="NCBI Taxonomy" id="930990"/>
    <lineage>
        <taxon>Eukaryota</taxon>
        <taxon>Fungi</taxon>
        <taxon>Dikarya</taxon>
        <taxon>Basidiomycota</taxon>
        <taxon>Agaricomycotina</taxon>
        <taxon>Agaricomycetes</taxon>
        <taxon>Cantharellales</taxon>
        <taxon>Botryobasidiaceae</taxon>
        <taxon>Botryobasidium</taxon>
    </lineage>
</organism>
<dbReference type="STRING" id="930990.A0A067MLW6"/>
<feature type="transmembrane region" description="Helical" evidence="2">
    <location>
        <begin position="382"/>
        <end position="402"/>
    </location>
</feature>
<feature type="transmembrane region" description="Helical" evidence="2">
    <location>
        <begin position="72"/>
        <end position="92"/>
    </location>
</feature>
<keyword evidence="2" id="KW-0472">Membrane</keyword>
<sequence length="478" mass="52175">MSKSISLSSPPMGSRRVSLDSCREQDASASELDAQSINSIENQKTNPELKKGAYHFFSPEIAHLRAAYLKPLVMVIVLIIITQWAFITLYFGSLSHNPTFVPQLRGLLIDRDGSEFGSAMVSAFTENVSGANGVGKHHLGWKIISASQYPTNEAVAQAVVEEKAWVAVVVGTGATAKLAAARQHGDASYNPGSAVTVYYNQARNEQASGNYIVPLTTTLVNQTLTQYSLQSTAKYIAQVGANSTAWALLGQAPQTLVTPVSYTMVNVRPYTTPVAAAMTLVGQIYIIIFGFVITMAGYGLRAQIAPYLTMRSYMAFRLFAPFLAYVVVSFSYTMIDLPFKVPFDAKFSYAGGFFITWLFMLMGMTALGFATEAMITILGPNFMAFFLLPLIISNIAVASVPIDLQPWIYRYGYGFPVYNLGIAIRTIIFNTHSHMGRNAGVLIAWIALSMGTITVFTYLTERRTRAAIASDQEKAAST</sequence>
<keyword evidence="5" id="KW-1185">Reference proteome</keyword>
<feature type="transmembrane region" description="Helical" evidence="2">
    <location>
        <begin position="274"/>
        <end position="300"/>
    </location>
</feature>
<dbReference type="InParanoid" id="A0A067MLW6"/>
<dbReference type="GO" id="GO:0016020">
    <property type="term" value="C:membrane"/>
    <property type="evidence" value="ECO:0007669"/>
    <property type="project" value="TreeGrafter"/>
</dbReference>
<evidence type="ECO:0000256" key="1">
    <source>
        <dbReference type="SAM" id="MobiDB-lite"/>
    </source>
</evidence>
<dbReference type="HOGENOM" id="CLU_020178_2_0_1"/>
<evidence type="ECO:0000259" key="3">
    <source>
        <dbReference type="Pfam" id="PF12051"/>
    </source>
</evidence>
<protein>
    <recommendedName>
        <fullName evidence="3">DUF3533 domain-containing protein</fullName>
    </recommendedName>
</protein>
<keyword evidence="2" id="KW-0812">Transmembrane</keyword>
<dbReference type="Pfam" id="PF12051">
    <property type="entry name" value="DUF3533"/>
    <property type="match status" value="1"/>
</dbReference>
<keyword evidence="2" id="KW-1133">Transmembrane helix</keyword>
<dbReference type="PANTHER" id="PTHR34814:SF1">
    <property type="entry name" value="NITROSOGUANIDINE RESISTANCE PROTEIN SNG1"/>
    <property type="match status" value="1"/>
</dbReference>
<dbReference type="EMBL" id="KL198026">
    <property type="protein sequence ID" value="KDQ16743.1"/>
    <property type="molecule type" value="Genomic_DNA"/>
</dbReference>
<evidence type="ECO:0000256" key="2">
    <source>
        <dbReference type="SAM" id="Phobius"/>
    </source>
</evidence>
<evidence type="ECO:0000313" key="5">
    <source>
        <dbReference type="Proteomes" id="UP000027195"/>
    </source>
</evidence>
<dbReference type="InterPro" id="IPR022703">
    <property type="entry name" value="DUF3533"/>
</dbReference>
<feature type="domain" description="DUF3533" evidence="3">
    <location>
        <begin position="76"/>
        <end position="450"/>
    </location>
</feature>
<evidence type="ECO:0000313" key="4">
    <source>
        <dbReference type="EMBL" id="KDQ16743.1"/>
    </source>
</evidence>
<dbReference type="PANTHER" id="PTHR34814">
    <property type="entry name" value="NITROSOGUANIDINE RESISTANCE PROTEIN SNG1"/>
    <property type="match status" value="1"/>
</dbReference>
<feature type="transmembrane region" description="Helical" evidence="2">
    <location>
        <begin position="440"/>
        <end position="459"/>
    </location>
</feature>
<feature type="region of interest" description="Disordered" evidence="1">
    <location>
        <begin position="1"/>
        <end position="20"/>
    </location>
</feature>
<dbReference type="Proteomes" id="UP000027195">
    <property type="component" value="Unassembled WGS sequence"/>
</dbReference>
<dbReference type="AlphaFoldDB" id="A0A067MLW6"/>
<feature type="transmembrane region" description="Helical" evidence="2">
    <location>
        <begin position="347"/>
        <end position="370"/>
    </location>
</feature>
<proteinExistence type="predicted"/>
<dbReference type="OrthoDB" id="2140105at2759"/>
<feature type="compositionally biased region" description="Polar residues" evidence="1">
    <location>
        <begin position="1"/>
        <end position="11"/>
    </location>
</feature>